<evidence type="ECO:0000256" key="1">
    <source>
        <dbReference type="ARBA" id="ARBA00001412"/>
    </source>
</evidence>
<dbReference type="SUPFAM" id="SSF49303">
    <property type="entry name" value="beta-Galactosidase/glucuronidase domain"/>
    <property type="match status" value="2"/>
</dbReference>
<reference evidence="11" key="1">
    <citation type="journal article" date="2019" name="Int. J. Syst. Evol. Microbiol.">
        <title>The Global Catalogue of Microorganisms (GCM) 10K type strain sequencing project: providing services to taxonomists for standard genome sequencing and annotation.</title>
        <authorList>
            <consortium name="The Broad Institute Genomics Platform"/>
            <consortium name="The Broad Institute Genome Sequencing Center for Infectious Disease"/>
            <person name="Wu L."/>
            <person name="Ma J."/>
        </authorList>
    </citation>
    <scope>NUCLEOTIDE SEQUENCE [LARGE SCALE GENOMIC DNA]</scope>
    <source>
        <strain evidence="11">JCM 17130</strain>
    </source>
</reference>
<dbReference type="Gene3D" id="2.60.120.260">
    <property type="entry name" value="Galactose-binding domain-like"/>
    <property type="match status" value="1"/>
</dbReference>
<dbReference type="InterPro" id="IPR023230">
    <property type="entry name" value="Glyco_hydro_2_CS"/>
</dbReference>
<evidence type="ECO:0000256" key="7">
    <source>
        <dbReference type="ARBA" id="ARBA00032230"/>
    </source>
</evidence>
<dbReference type="Pfam" id="PF02929">
    <property type="entry name" value="Bgal_small_N"/>
    <property type="match status" value="1"/>
</dbReference>
<comment type="catalytic activity">
    <reaction evidence="1">
        <text>Hydrolysis of terminal non-reducing beta-D-galactose residues in beta-D-galactosides.</text>
        <dbReference type="EC" id="3.2.1.23"/>
    </reaction>
</comment>
<dbReference type="InterPro" id="IPR008979">
    <property type="entry name" value="Galactose-bd-like_sf"/>
</dbReference>
<dbReference type="Pfam" id="PF02836">
    <property type="entry name" value="Glyco_hydro_2_C"/>
    <property type="match status" value="1"/>
</dbReference>
<comment type="similarity">
    <text evidence="2">Belongs to the glycosyl hydrolase 2 family.</text>
</comment>
<dbReference type="SMART" id="SM01038">
    <property type="entry name" value="Bgal_small_N"/>
    <property type="match status" value="1"/>
</dbReference>
<dbReference type="InterPro" id="IPR050347">
    <property type="entry name" value="Bact_Beta-galactosidase"/>
</dbReference>
<dbReference type="InterPro" id="IPR036156">
    <property type="entry name" value="Beta-gal/glucu_dom_sf"/>
</dbReference>
<dbReference type="InterPro" id="IPR011013">
    <property type="entry name" value="Gal_mutarotase_sf_dom"/>
</dbReference>
<dbReference type="SUPFAM" id="SSF49785">
    <property type="entry name" value="Galactose-binding domain-like"/>
    <property type="match status" value="1"/>
</dbReference>
<dbReference type="Pfam" id="PF02837">
    <property type="entry name" value="Glyco_hydro_2_N"/>
    <property type="match status" value="1"/>
</dbReference>
<evidence type="ECO:0000256" key="6">
    <source>
        <dbReference type="ARBA" id="ARBA00023295"/>
    </source>
</evidence>
<dbReference type="Gene3D" id="3.20.20.80">
    <property type="entry name" value="Glycosidases"/>
    <property type="match status" value="1"/>
</dbReference>
<evidence type="ECO:0000259" key="9">
    <source>
        <dbReference type="SMART" id="SM01038"/>
    </source>
</evidence>
<evidence type="ECO:0000256" key="3">
    <source>
        <dbReference type="ARBA" id="ARBA00012756"/>
    </source>
</evidence>
<dbReference type="InterPro" id="IPR006104">
    <property type="entry name" value="Glyco_hydro_2_N"/>
</dbReference>
<evidence type="ECO:0000256" key="8">
    <source>
        <dbReference type="SAM" id="MobiDB-lite"/>
    </source>
</evidence>
<dbReference type="PANTHER" id="PTHR46323:SF2">
    <property type="entry name" value="BETA-GALACTOSIDASE"/>
    <property type="match status" value="1"/>
</dbReference>
<dbReference type="InterPro" id="IPR014718">
    <property type="entry name" value="GH-type_carb-bd"/>
</dbReference>
<dbReference type="RefSeq" id="WP_388004738.1">
    <property type="nucleotide sequence ID" value="NZ_JBHUEE010000003.1"/>
</dbReference>
<accession>A0ABW4L5S6</accession>
<feature type="domain" description="Beta galactosidase small chain/" evidence="9">
    <location>
        <begin position="737"/>
        <end position="1029"/>
    </location>
</feature>
<sequence>MPTPAHLIDYSPGYGALPPRAHLDTDAPSLDLTGTWDFRLHPVADPGPAPWEDDAAAPWEALDVPCHWVLAGEGRYGRPAYTNVRYPFPVDPPFVPDENPTGDHRRSFTLPRDFDGAERVLLRFDGVESAYQVWLNGAEIGVGKGSRLVHEFDVTAHLQPGENVLAVRVHQWSDASYLEDQDQWWLPGIFREVTLLARPAGSLEDVWLDAGYDHRTGSGTLTPQIRADEAAYPVRLTVDELGVDVTWQRPEDVAVVEVGAVEPWTAETPRRYEAALASRGERVRLRLGFRTVRIAGETFEVNGRQVIFRGVNRHEIEATRGRVFDREHARADLALMKRHNVNAIRTSHYPPHPGVLELADELGFWVIDECDLETHGFYPDGWRSRPADAPADDDRWRAAHLDRIERTVERDKNHPAVIMWSLGNESGSGRNLAAMAAWVHHRDPGRPVHYEGDYEGQYTDVYSRMYPTLTELDAIGGQAGEIAYVTPGQAERLRRKPFLMCEYIHAMGNGPGAIAEYDERIRAYPRIHGGFVWEWRDHGLLTTTDDGTAYYGYGGDFGELIHDGNFVTDGMILSDGTPSPGLREYAAVVAPVRATADSRTGEITLVNERHTADSSDVAVRWRLEVDGEVVASGDVDAPTVAAGATVTILLPADATAALARAGRQAPTGAEIWLALSVELADDTPWAPAGHAISRSQADVTDSPLLGQRPARPGSVPSAGTAPSAGAAAPARDGETIVLGPARIDARSGGLTALDGLEVTGPTPQLWRAPTDNDRGGASGMYEDAAPGQARRSDEAVPIADRWAHRGLDRLTHRTVAVEPGPDRVVTRLRSAPGAAPFGIVTSLTYLVDDDGGLVIRVEITPDGPWRGTWPRVGVHLALPPQIATARWFGTGPEESYVDLAHAALVGRYECAVDDLGVDYARPQETGHRPGLRALTLAAPDGTGLEVRTHTGLGGAGGTVPAVRPGFTASRHTSQELSAARHPHELPPSEHVHLYLDAAQQGIGSGACGPGALPEHQLWPGAYTFAVTLRAVTAGG</sequence>
<dbReference type="GO" id="GO:0016787">
    <property type="term" value="F:hydrolase activity"/>
    <property type="evidence" value="ECO:0007669"/>
    <property type="project" value="UniProtKB-KW"/>
</dbReference>
<organism evidence="10 11">
    <name type="scientific">Georgenia deserti</name>
    <dbReference type="NCBI Taxonomy" id="2093781"/>
    <lineage>
        <taxon>Bacteria</taxon>
        <taxon>Bacillati</taxon>
        <taxon>Actinomycetota</taxon>
        <taxon>Actinomycetes</taxon>
        <taxon>Micrococcales</taxon>
        <taxon>Bogoriellaceae</taxon>
        <taxon>Georgenia</taxon>
    </lineage>
</organism>
<evidence type="ECO:0000256" key="4">
    <source>
        <dbReference type="ARBA" id="ARBA00013303"/>
    </source>
</evidence>
<evidence type="ECO:0000313" key="10">
    <source>
        <dbReference type="EMBL" id="MFD1717777.1"/>
    </source>
</evidence>
<evidence type="ECO:0000256" key="5">
    <source>
        <dbReference type="ARBA" id="ARBA00022801"/>
    </source>
</evidence>
<gene>
    <name evidence="10" type="ORF">ACFSE6_08020</name>
</gene>
<evidence type="ECO:0000313" key="11">
    <source>
        <dbReference type="Proteomes" id="UP001597277"/>
    </source>
</evidence>
<dbReference type="SUPFAM" id="SSF51445">
    <property type="entry name" value="(Trans)glycosidases"/>
    <property type="match status" value="1"/>
</dbReference>
<keyword evidence="6" id="KW-0326">Glycosidase</keyword>
<dbReference type="InterPro" id="IPR023232">
    <property type="entry name" value="Glyco_hydro_2_AS"/>
</dbReference>
<dbReference type="InterPro" id="IPR006103">
    <property type="entry name" value="Glyco_hydro_2_cat"/>
</dbReference>
<name>A0ABW4L5S6_9MICO</name>
<dbReference type="InterPro" id="IPR032312">
    <property type="entry name" value="LacZ_4"/>
</dbReference>
<dbReference type="InterPro" id="IPR013783">
    <property type="entry name" value="Ig-like_fold"/>
</dbReference>
<dbReference type="SUPFAM" id="SSF74650">
    <property type="entry name" value="Galactose mutarotase-like"/>
    <property type="match status" value="1"/>
</dbReference>
<dbReference type="PANTHER" id="PTHR46323">
    <property type="entry name" value="BETA-GALACTOSIDASE"/>
    <property type="match status" value="1"/>
</dbReference>
<dbReference type="EC" id="3.2.1.23" evidence="3"/>
<dbReference type="PROSITE" id="PS00608">
    <property type="entry name" value="GLYCOSYL_HYDROL_F2_2"/>
    <property type="match status" value="1"/>
</dbReference>
<dbReference type="InterPro" id="IPR004199">
    <property type="entry name" value="B-gal_small/dom_5"/>
</dbReference>
<dbReference type="PRINTS" id="PR00132">
    <property type="entry name" value="GLHYDRLASE2"/>
</dbReference>
<comment type="caution">
    <text evidence="10">The sequence shown here is derived from an EMBL/GenBank/DDBJ whole genome shotgun (WGS) entry which is preliminary data.</text>
</comment>
<protein>
    <recommendedName>
        <fullName evidence="4">Beta-galactosidase</fullName>
        <ecNumber evidence="3">3.2.1.23</ecNumber>
    </recommendedName>
    <alternativeName>
        <fullName evidence="7">Lactase</fullName>
    </alternativeName>
</protein>
<dbReference type="InterPro" id="IPR017853">
    <property type="entry name" value="GH"/>
</dbReference>
<dbReference type="PROSITE" id="PS00719">
    <property type="entry name" value="GLYCOSYL_HYDROL_F2_1"/>
    <property type="match status" value="1"/>
</dbReference>
<keyword evidence="5 10" id="KW-0378">Hydrolase</keyword>
<dbReference type="InterPro" id="IPR006101">
    <property type="entry name" value="Glyco_hydro_2"/>
</dbReference>
<proteinExistence type="inferred from homology"/>
<keyword evidence="11" id="KW-1185">Reference proteome</keyword>
<feature type="region of interest" description="Disordered" evidence="8">
    <location>
        <begin position="753"/>
        <end position="775"/>
    </location>
</feature>
<dbReference type="Pfam" id="PF16353">
    <property type="entry name" value="LacZ_4"/>
    <property type="match status" value="1"/>
</dbReference>
<evidence type="ECO:0000256" key="2">
    <source>
        <dbReference type="ARBA" id="ARBA00007401"/>
    </source>
</evidence>
<dbReference type="Proteomes" id="UP001597277">
    <property type="component" value="Unassembled WGS sequence"/>
</dbReference>
<dbReference type="Gene3D" id="2.70.98.10">
    <property type="match status" value="1"/>
</dbReference>
<feature type="compositionally biased region" description="Low complexity" evidence="8">
    <location>
        <begin position="712"/>
        <end position="730"/>
    </location>
</feature>
<feature type="region of interest" description="Disordered" evidence="8">
    <location>
        <begin position="688"/>
        <end position="733"/>
    </location>
</feature>
<dbReference type="Gene3D" id="2.60.40.10">
    <property type="entry name" value="Immunoglobulins"/>
    <property type="match status" value="2"/>
</dbReference>
<dbReference type="EMBL" id="JBHUEE010000003">
    <property type="protein sequence ID" value="MFD1717777.1"/>
    <property type="molecule type" value="Genomic_DNA"/>
</dbReference>